<proteinExistence type="predicted"/>
<gene>
    <name evidence="1" type="ORF">ACFS7Z_22115</name>
</gene>
<sequence length="26" mass="3168">MLRFENKEVFQNLKHVLQEISSSFSR</sequence>
<accession>A0ABW6C114</accession>
<comment type="caution">
    <text evidence="1">The sequence shown here is derived from an EMBL/GenBank/DDBJ whole genome shotgun (WGS) entry which is preliminary data.</text>
</comment>
<dbReference type="Proteomes" id="UP001597641">
    <property type="component" value="Unassembled WGS sequence"/>
</dbReference>
<name>A0ABW6C114_9BACT</name>
<reference evidence="2" key="1">
    <citation type="journal article" date="2019" name="Int. J. Syst. Evol. Microbiol.">
        <title>The Global Catalogue of Microorganisms (GCM) 10K type strain sequencing project: providing services to taxonomists for standard genome sequencing and annotation.</title>
        <authorList>
            <consortium name="The Broad Institute Genomics Platform"/>
            <consortium name="The Broad Institute Genome Sequencing Center for Infectious Disease"/>
            <person name="Wu L."/>
            <person name="Ma J."/>
        </authorList>
    </citation>
    <scope>NUCLEOTIDE SEQUENCE [LARGE SCALE GENOMIC DNA]</scope>
    <source>
        <strain evidence="2">KCTC 23984</strain>
    </source>
</reference>
<evidence type="ECO:0000313" key="2">
    <source>
        <dbReference type="Proteomes" id="UP001597641"/>
    </source>
</evidence>
<protein>
    <submittedName>
        <fullName evidence="1">Uncharacterized protein</fullName>
    </submittedName>
</protein>
<organism evidence="1 2">
    <name type="scientific">Pontibacter toksunensis</name>
    <dbReference type="NCBI Taxonomy" id="1332631"/>
    <lineage>
        <taxon>Bacteria</taxon>
        <taxon>Pseudomonadati</taxon>
        <taxon>Bacteroidota</taxon>
        <taxon>Cytophagia</taxon>
        <taxon>Cytophagales</taxon>
        <taxon>Hymenobacteraceae</taxon>
        <taxon>Pontibacter</taxon>
    </lineage>
</organism>
<keyword evidence="2" id="KW-1185">Reference proteome</keyword>
<dbReference type="RefSeq" id="WP_377489936.1">
    <property type="nucleotide sequence ID" value="NZ_JBHUOX010000024.1"/>
</dbReference>
<evidence type="ECO:0000313" key="1">
    <source>
        <dbReference type="EMBL" id="MFD3003077.1"/>
    </source>
</evidence>
<dbReference type="EMBL" id="JBHUOX010000024">
    <property type="protein sequence ID" value="MFD3003077.1"/>
    <property type="molecule type" value="Genomic_DNA"/>
</dbReference>